<keyword evidence="2" id="KW-1185">Reference proteome</keyword>
<sequence>MRFIIRGTPSPKEREMALFALNKHKEKFGNYGVTRKTVTYVILSEGKKYCIEIANKDKSYVATVINKKRTLSNLI</sequence>
<comment type="caution">
    <text evidence="1">The sequence shown here is derived from an EMBL/GenBank/DDBJ whole genome shotgun (WGS) entry which is preliminary data.</text>
</comment>
<dbReference type="Pfam" id="PF13269">
    <property type="entry name" value="DUF4060"/>
    <property type="match status" value="1"/>
</dbReference>
<protein>
    <submittedName>
        <fullName evidence="1">DUF4060 family protein</fullName>
    </submittedName>
</protein>
<gene>
    <name evidence="1" type="ORF">PSI22_07890</name>
</gene>
<organism evidence="1 2">
    <name type="scientific">Xenorhabdus aichiensis</name>
    <dbReference type="NCBI Taxonomy" id="3025874"/>
    <lineage>
        <taxon>Bacteria</taxon>
        <taxon>Pseudomonadati</taxon>
        <taxon>Pseudomonadota</taxon>
        <taxon>Gammaproteobacteria</taxon>
        <taxon>Enterobacterales</taxon>
        <taxon>Morganellaceae</taxon>
        <taxon>Xenorhabdus</taxon>
    </lineage>
</organism>
<name>A0ABT5M264_9GAMM</name>
<proteinExistence type="predicted"/>
<evidence type="ECO:0000313" key="1">
    <source>
        <dbReference type="EMBL" id="MDC9621561.1"/>
    </source>
</evidence>
<dbReference type="EMBL" id="JAQRFO010000012">
    <property type="protein sequence ID" value="MDC9621561.1"/>
    <property type="molecule type" value="Genomic_DNA"/>
</dbReference>
<dbReference type="InterPro" id="IPR025135">
    <property type="entry name" value="DUF4060"/>
</dbReference>
<accession>A0ABT5M264</accession>
<dbReference type="RefSeq" id="WP_273579285.1">
    <property type="nucleotide sequence ID" value="NZ_JAQRFO010000012.1"/>
</dbReference>
<evidence type="ECO:0000313" key="2">
    <source>
        <dbReference type="Proteomes" id="UP001214757"/>
    </source>
</evidence>
<reference evidence="1 2" key="1">
    <citation type="submission" date="2023-02" db="EMBL/GenBank/DDBJ databases">
        <title>Entomopathogenic bacteria.</title>
        <authorList>
            <person name="Machado R.A."/>
        </authorList>
    </citation>
    <scope>NUCLEOTIDE SEQUENCE [LARGE SCALE GENOMIC DNA]</scope>
    <source>
        <strain evidence="1 2">XENO-7</strain>
    </source>
</reference>
<dbReference type="Proteomes" id="UP001214757">
    <property type="component" value="Unassembled WGS sequence"/>
</dbReference>